<keyword evidence="1" id="KW-0229">DNA integration</keyword>
<evidence type="ECO:0000313" key="8">
    <source>
        <dbReference type="Proteomes" id="UP000198932"/>
    </source>
</evidence>
<dbReference type="GO" id="GO:0015074">
    <property type="term" value="P:DNA integration"/>
    <property type="evidence" value="ECO:0007669"/>
    <property type="project" value="UniProtKB-KW"/>
</dbReference>
<evidence type="ECO:0000256" key="4">
    <source>
        <dbReference type="PROSITE-ProRule" id="PRU01248"/>
    </source>
</evidence>
<feature type="domain" description="Core-binding (CB)" evidence="6">
    <location>
        <begin position="18"/>
        <end position="104"/>
    </location>
</feature>
<dbReference type="SUPFAM" id="SSF56349">
    <property type="entry name" value="DNA breaking-rejoining enzymes"/>
    <property type="match status" value="1"/>
</dbReference>
<evidence type="ECO:0000256" key="1">
    <source>
        <dbReference type="ARBA" id="ARBA00022908"/>
    </source>
</evidence>
<dbReference type="PANTHER" id="PTHR30349:SF41">
    <property type="entry name" value="INTEGRASE_RECOMBINASE PROTEIN MJ0367-RELATED"/>
    <property type="match status" value="1"/>
</dbReference>
<sequence>MRDDSYEAPAGGEELIPMAPQEALDIWLERQEMDKAESTVQSYRYRVKPFVEYLEDEEGIENLNDLNGRHLLRFDSMRRSSGDIQKNTLNNQLGTIRQFLEFGIKANAVKPTVASQVDIPHVSKDERINREKLPTQRAKDILAFLDRYEYASRDHVIAFLLWETGARAGSLRALDLEDVYLEEDDLDRLRYQEDLDVGESVLEDILTGVELPFIYFRHRPETDTPLKKKDSGARPVNISEELGDVLGAYIRVRRAAGTDEHGRKPLLSSKKAPGRITVSGIRIRSYEITQPCQVGKECPHDRDPEECEARVPGQKSRCPSVRSPHKWRTGSVTWHRDRGWPPEEIATKMATSVELVNSVYDQPEQLKRMAIRRENLDKLYEQ</sequence>
<dbReference type="PROSITE" id="PS51900">
    <property type="entry name" value="CB"/>
    <property type="match status" value="1"/>
</dbReference>
<name>A0A1I6HL06_HALSD</name>
<dbReference type="Gene3D" id="1.10.443.10">
    <property type="entry name" value="Intergrase catalytic core"/>
    <property type="match status" value="1"/>
</dbReference>
<dbReference type="EMBL" id="FOYN01000004">
    <property type="protein sequence ID" value="SFR55125.1"/>
    <property type="molecule type" value="Genomic_DNA"/>
</dbReference>
<reference evidence="8" key="1">
    <citation type="submission" date="2016-10" db="EMBL/GenBank/DDBJ databases">
        <authorList>
            <person name="Varghese N."/>
            <person name="Submissions S."/>
        </authorList>
    </citation>
    <scope>NUCLEOTIDE SEQUENCE [LARGE SCALE GENOMIC DNA]</scope>
    <source>
        <strain evidence="8">RD 26</strain>
    </source>
</reference>
<dbReference type="STRING" id="35743.SAMN04487937_2719"/>
<dbReference type="GO" id="GO:0006310">
    <property type="term" value="P:DNA recombination"/>
    <property type="evidence" value="ECO:0007669"/>
    <property type="project" value="UniProtKB-KW"/>
</dbReference>
<protein>
    <submittedName>
        <fullName evidence="7">Phage integrase, N-terminal SAM-like domain</fullName>
    </submittedName>
</protein>
<evidence type="ECO:0000256" key="3">
    <source>
        <dbReference type="ARBA" id="ARBA00023172"/>
    </source>
</evidence>
<keyword evidence="3" id="KW-0233">DNA recombination</keyword>
<dbReference type="InterPro" id="IPR011010">
    <property type="entry name" value="DNA_brk_join_enz"/>
</dbReference>
<dbReference type="InterPro" id="IPR044068">
    <property type="entry name" value="CB"/>
</dbReference>
<dbReference type="OrthoDB" id="198497at2157"/>
<dbReference type="GO" id="GO:0003677">
    <property type="term" value="F:DNA binding"/>
    <property type="evidence" value="ECO:0007669"/>
    <property type="project" value="UniProtKB-UniRule"/>
</dbReference>
<dbReference type="InterPro" id="IPR010998">
    <property type="entry name" value="Integrase_recombinase_N"/>
</dbReference>
<dbReference type="AlphaFoldDB" id="A0A1I6HL06"/>
<evidence type="ECO:0000259" key="6">
    <source>
        <dbReference type="PROSITE" id="PS51900"/>
    </source>
</evidence>
<feature type="region of interest" description="Disordered" evidence="5">
    <location>
        <begin position="309"/>
        <end position="330"/>
    </location>
</feature>
<dbReference type="InterPro" id="IPR050090">
    <property type="entry name" value="Tyrosine_recombinase_XerCD"/>
</dbReference>
<evidence type="ECO:0000256" key="2">
    <source>
        <dbReference type="ARBA" id="ARBA00023125"/>
    </source>
</evidence>
<dbReference type="Gene3D" id="1.10.150.130">
    <property type="match status" value="1"/>
</dbReference>
<dbReference type="PANTHER" id="PTHR30349">
    <property type="entry name" value="PHAGE INTEGRASE-RELATED"/>
    <property type="match status" value="1"/>
</dbReference>
<dbReference type="InterPro" id="IPR013762">
    <property type="entry name" value="Integrase-like_cat_sf"/>
</dbReference>
<dbReference type="InterPro" id="IPR004107">
    <property type="entry name" value="Integrase_SAM-like_N"/>
</dbReference>
<proteinExistence type="predicted"/>
<keyword evidence="8" id="KW-1185">Reference proteome</keyword>
<evidence type="ECO:0000256" key="5">
    <source>
        <dbReference type="SAM" id="MobiDB-lite"/>
    </source>
</evidence>
<dbReference type="Proteomes" id="UP000198932">
    <property type="component" value="Unassembled WGS sequence"/>
</dbReference>
<dbReference type="RefSeq" id="WP_092923370.1">
    <property type="nucleotide sequence ID" value="NZ_FOYN01000004.1"/>
</dbReference>
<evidence type="ECO:0000313" key="7">
    <source>
        <dbReference type="EMBL" id="SFR55125.1"/>
    </source>
</evidence>
<dbReference type="Pfam" id="PF02899">
    <property type="entry name" value="Phage_int_SAM_1"/>
    <property type="match status" value="1"/>
</dbReference>
<keyword evidence="2 4" id="KW-0238">DNA-binding</keyword>
<accession>A0A1I6HL06</accession>
<organism evidence="7 8">
    <name type="scientific">Halorubrum sodomense</name>
    <dbReference type="NCBI Taxonomy" id="35743"/>
    <lineage>
        <taxon>Archaea</taxon>
        <taxon>Methanobacteriati</taxon>
        <taxon>Methanobacteriota</taxon>
        <taxon>Stenosarchaea group</taxon>
        <taxon>Halobacteria</taxon>
        <taxon>Halobacteriales</taxon>
        <taxon>Haloferacaceae</taxon>
        <taxon>Halorubrum</taxon>
    </lineage>
</organism>
<gene>
    <name evidence="7" type="ORF">SAMN04487937_2719</name>
</gene>